<feature type="transmembrane region" description="Helical" evidence="1">
    <location>
        <begin position="49"/>
        <end position="67"/>
    </location>
</feature>
<name>A0A4V7IB75_BIBTR</name>
<keyword evidence="1" id="KW-0472">Membrane</keyword>
<accession>A0A4V7IB75</accession>
<dbReference type="Proteomes" id="UP000019091">
    <property type="component" value="Chromosome"/>
</dbReference>
<keyword evidence="1" id="KW-0812">Transmembrane</keyword>
<protein>
    <submittedName>
        <fullName evidence="2">Uncharacterized protein</fullName>
    </submittedName>
</protein>
<sequence>MNLKGFYLHFLAQYQALATSGELFFAVISCKFSIHTIKKCLSKSNIEQVFLLSLIITLPLAIFSPNLPACICSILQKHG</sequence>
<keyword evidence="1" id="KW-1133">Transmembrane helix</keyword>
<proteinExistence type="predicted"/>
<dbReference type="EMBL" id="CP006954">
    <property type="protein sequence ID" value="AHG82264.1"/>
    <property type="molecule type" value="Genomic_DNA"/>
</dbReference>
<reference evidence="2 3" key="1">
    <citation type="journal article" date="2014" name="Genome Announc.">
        <title>Complete Closed Genome Sequences of Three Bibersteinia trehalosi Nasopharyngeal Isolates from Cattle with Shipping Fever.</title>
        <authorList>
            <person name="Harhay G.P."/>
            <person name="McVey D.S."/>
            <person name="Koren S."/>
            <person name="Phillippy A.M."/>
            <person name="Bono J."/>
            <person name="Harhay D.M."/>
            <person name="Clawson M.L."/>
            <person name="Heaton M.P."/>
            <person name="Chitko-McKown C.G."/>
            <person name="Korlach J."/>
            <person name="Smith T.P."/>
        </authorList>
    </citation>
    <scope>NUCLEOTIDE SEQUENCE [LARGE SCALE GENOMIC DNA]</scope>
    <source>
        <strain evidence="2 3">USDA-ARS-USMARC-188</strain>
    </source>
</reference>
<evidence type="ECO:0000256" key="1">
    <source>
        <dbReference type="SAM" id="Phobius"/>
    </source>
</evidence>
<evidence type="ECO:0000313" key="3">
    <source>
        <dbReference type="Proteomes" id="UP000019091"/>
    </source>
</evidence>
<dbReference type="AlphaFoldDB" id="A0A4V7IB75"/>
<feature type="transmembrane region" description="Helical" evidence="1">
    <location>
        <begin position="6"/>
        <end position="28"/>
    </location>
</feature>
<dbReference type="KEGG" id="btre:F542_15480"/>
<organism evidence="2 3">
    <name type="scientific">Bibersteinia trehalosi USDA-ARS-USMARC-188</name>
    <dbReference type="NCBI Taxonomy" id="1263829"/>
    <lineage>
        <taxon>Bacteria</taxon>
        <taxon>Pseudomonadati</taxon>
        <taxon>Pseudomonadota</taxon>
        <taxon>Gammaproteobacteria</taxon>
        <taxon>Pasteurellales</taxon>
        <taxon>Pasteurellaceae</taxon>
        <taxon>Bibersteinia</taxon>
    </lineage>
</organism>
<gene>
    <name evidence="2" type="ORF">F542_15480</name>
</gene>
<evidence type="ECO:0000313" key="2">
    <source>
        <dbReference type="EMBL" id="AHG82264.1"/>
    </source>
</evidence>